<keyword evidence="6 7" id="KW-0808">Transferase</keyword>
<feature type="transmembrane region" description="Helical" evidence="6">
    <location>
        <begin position="36"/>
        <end position="54"/>
    </location>
</feature>
<dbReference type="RefSeq" id="WP_036936687.1">
    <property type="nucleotide sequence ID" value="NZ_JQKC01000002.1"/>
</dbReference>
<protein>
    <recommendedName>
        <fullName evidence="6">Phosphatidylglycerol lysyltransferase</fullName>
        <ecNumber evidence="6">2.3.2.3</ecNumber>
    </recommendedName>
    <alternativeName>
        <fullName evidence="6">Lysylphosphatidylglycerol synthase</fullName>
    </alternativeName>
</protein>
<reference evidence="8" key="1">
    <citation type="submission" date="2015-07" db="EMBL/GenBank/DDBJ databases">
        <title>Near-Complete Genome Sequence of the Cellulolytic Bacterium Bacteroides (Pseudobacteroides) cellulosolvens ATCC 35603.</title>
        <authorList>
            <person name="Dassa B."/>
            <person name="Utturkar S.M."/>
            <person name="Klingeman D.M."/>
            <person name="Hurt R.A."/>
            <person name="Keller M."/>
            <person name="Xu J."/>
            <person name="Reddy Y.H.K."/>
            <person name="Borovok I."/>
            <person name="Grinberg I.R."/>
            <person name="Lamed R."/>
            <person name="Zhivin O."/>
            <person name="Bayer E.A."/>
            <person name="Brown S.D."/>
        </authorList>
    </citation>
    <scope>NUCLEOTIDE SEQUENCE [LARGE SCALE GENOMIC DNA]</scope>
    <source>
        <strain evidence="8">DSM 2933</strain>
    </source>
</reference>
<dbReference type="InterPro" id="IPR022791">
    <property type="entry name" value="L-PG_synthase/AglD"/>
</dbReference>
<feature type="transmembrane region" description="Helical" evidence="6">
    <location>
        <begin position="7"/>
        <end position="24"/>
    </location>
</feature>
<dbReference type="PANTHER" id="PTHR39087">
    <property type="entry name" value="UPF0104 MEMBRANE PROTEIN MJ1595"/>
    <property type="match status" value="1"/>
</dbReference>
<keyword evidence="5 6" id="KW-0472">Membrane</keyword>
<evidence type="ECO:0000256" key="1">
    <source>
        <dbReference type="ARBA" id="ARBA00004651"/>
    </source>
</evidence>
<accession>A0A0L6JS80</accession>
<dbReference type="GO" id="GO:0005886">
    <property type="term" value="C:plasma membrane"/>
    <property type="evidence" value="ECO:0007669"/>
    <property type="project" value="UniProtKB-SubCell"/>
</dbReference>
<comment type="subcellular location">
    <subcellularLocation>
        <location evidence="1 6">Cell membrane</location>
        <topology evidence="1 6">Multi-pass membrane protein</topology>
    </subcellularLocation>
</comment>
<evidence type="ECO:0000256" key="5">
    <source>
        <dbReference type="ARBA" id="ARBA00023136"/>
    </source>
</evidence>
<comment type="similarity">
    <text evidence="6">Belongs to the LPG synthase family.</text>
</comment>
<dbReference type="STRING" id="398512.Bccel_3849"/>
<keyword evidence="8" id="KW-1185">Reference proteome</keyword>
<evidence type="ECO:0000313" key="7">
    <source>
        <dbReference type="EMBL" id="KNY28575.1"/>
    </source>
</evidence>
<dbReference type="GO" id="GO:0046677">
    <property type="term" value="P:response to antibiotic"/>
    <property type="evidence" value="ECO:0007669"/>
    <property type="project" value="UniProtKB-KW"/>
</dbReference>
<feature type="transmembrane region" description="Helical" evidence="6">
    <location>
        <begin position="286"/>
        <end position="310"/>
    </location>
</feature>
<evidence type="ECO:0000256" key="3">
    <source>
        <dbReference type="ARBA" id="ARBA00022692"/>
    </source>
</evidence>
<dbReference type="OrthoDB" id="7954051at2"/>
<proteinExistence type="inferred from homology"/>
<dbReference type="EMBL" id="LGTC01000001">
    <property type="protein sequence ID" value="KNY28575.1"/>
    <property type="molecule type" value="Genomic_DNA"/>
</dbReference>
<evidence type="ECO:0000256" key="6">
    <source>
        <dbReference type="RuleBase" id="RU363042"/>
    </source>
</evidence>
<dbReference type="eggNOG" id="COG0392">
    <property type="taxonomic scope" value="Bacteria"/>
</dbReference>
<feature type="transmembrane region" description="Helical" evidence="6">
    <location>
        <begin position="121"/>
        <end position="140"/>
    </location>
</feature>
<dbReference type="NCBIfam" id="TIGR00374">
    <property type="entry name" value="flippase-like domain"/>
    <property type="match status" value="1"/>
</dbReference>
<sequence>MKKIKNLIGIAISIVLLYLLFRNVEFKKLGDVLLGINYLVIVPAILLQISSYWVRSLRWSAMLGSIKKVKTSSLFPIICINYMANSVLPLRGGDIVRAYLIGRNHNISKTAALSTVIVEKIYDGITLLLFMGAISLVYPFPKSIKSLGLIATIIFAGALLFTIFVVLFKERALKLVKFITGLLPEKIGTNIMKITTKLIEGFDIIKDKKSLMPVIMYSIIIWALEGSLVLTIAVAFGVDNVFYLSVFTLVVTNFGIMIPSAPGNLGTFEGACSTALNVFKIAGNTAIGFALVYRVFLYVPVTTLGFIFLLKEGLSLSLVTSIRDKKLEN</sequence>
<dbReference type="Proteomes" id="UP000036923">
    <property type="component" value="Unassembled WGS sequence"/>
</dbReference>
<comment type="catalytic activity">
    <reaction evidence="6">
        <text>L-lysyl-tRNA(Lys) + a 1,2-diacyl-sn-glycero-3-phospho-(1'-sn-glycerol) = a 1,2-diacyl-sn-glycero-3-phospho-1'-(3'-O-L-lysyl)-sn-glycerol + tRNA(Lys)</text>
        <dbReference type="Rhea" id="RHEA:10668"/>
        <dbReference type="Rhea" id="RHEA-COMP:9696"/>
        <dbReference type="Rhea" id="RHEA-COMP:9697"/>
        <dbReference type="ChEBI" id="CHEBI:64716"/>
        <dbReference type="ChEBI" id="CHEBI:75792"/>
        <dbReference type="ChEBI" id="CHEBI:78442"/>
        <dbReference type="ChEBI" id="CHEBI:78529"/>
        <dbReference type="EC" id="2.3.2.3"/>
    </reaction>
</comment>
<comment type="function">
    <text evidence="6">Catalyzes the transfer of a lysyl group from L-lysyl-tRNA(Lys) to membrane-bound phosphatidylglycerol (PG), which produces lysylphosphatidylglycerol (LPG), a major component of the bacterial membrane with a positive net charge. LPG synthesis contributes to bacterial virulence as it is involved in the resistance mechanism against cationic antimicrobial peptides (CAMP) produces by the host's immune system (defensins, cathelicidins) and by the competing microorganisms.</text>
</comment>
<evidence type="ECO:0000313" key="8">
    <source>
        <dbReference type="Proteomes" id="UP000036923"/>
    </source>
</evidence>
<feature type="transmembrane region" description="Helical" evidence="6">
    <location>
        <begin position="146"/>
        <end position="168"/>
    </location>
</feature>
<comment type="caution">
    <text evidence="7">The sequence shown here is derived from an EMBL/GenBank/DDBJ whole genome shotgun (WGS) entry which is preliminary data.</text>
</comment>
<organism evidence="7 8">
    <name type="scientific">Pseudobacteroides cellulosolvens ATCC 35603 = DSM 2933</name>
    <dbReference type="NCBI Taxonomy" id="398512"/>
    <lineage>
        <taxon>Bacteria</taxon>
        <taxon>Bacillati</taxon>
        <taxon>Bacillota</taxon>
        <taxon>Clostridia</taxon>
        <taxon>Eubacteriales</taxon>
        <taxon>Oscillospiraceae</taxon>
        <taxon>Pseudobacteroides</taxon>
    </lineage>
</organism>
<keyword evidence="6" id="KW-0443">Lipid metabolism</keyword>
<keyword evidence="6" id="KW-0046">Antibiotic resistance</keyword>
<evidence type="ECO:0000256" key="2">
    <source>
        <dbReference type="ARBA" id="ARBA00022475"/>
    </source>
</evidence>
<feature type="transmembrane region" description="Helical" evidence="6">
    <location>
        <begin position="214"/>
        <end position="236"/>
    </location>
</feature>
<name>A0A0L6JS80_9FIRM</name>
<dbReference type="PANTHER" id="PTHR39087:SF2">
    <property type="entry name" value="UPF0104 MEMBRANE PROTEIN MJ1595"/>
    <property type="match status" value="1"/>
</dbReference>
<feature type="transmembrane region" description="Helical" evidence="6">
    <location>
        <begin position="242"/>
        <end position="265"/>
    </location>
</feature>
<keyword evidence="2" id="KW-1003">Cell membrane</keyword>
<evidence type="ECO:0000256" key="4">
    <source>
        <dbReference type="ARBA" id="ARBA00022989"/>
    </source>
</evidence>
<keyword evidence="3 6" id="KW-0812">Transmembrane</keyword>
<dbReference type="GO" id="GO:0006629">
    <property type="term" value="P:lipid metabolic process"/>
    <property type="evidence" value="ECO:0007669"/>
    <property type="project" value="UniProtKB-KW"/>
</dbReference>
<keyword evidence="4 6" id="KW-1133">Transmembrane helix</keyword>
<dbReference type="AlphaFoldDB" id="A0A0L6JS80"/>
<dbReference type="GO" id="GO:0050071">
    <property type="term" value="F:phosphatidylglycerol lysyltransferase activity"/>
    <property type="evidence" value="ECO:0007669"/>
    <property type="project" value="UniProtKB-EC"/>
</dbReference>
<dbReference type="Pfam" id="PF03706">
    <property type="entry name" value="LPG_synthase_TM"/>
    <property type="match status" value="1"/>
</dbReference>
<gene>
    <name evidence="6" type="primary">mprF</name>
    <name evidence="7" type="ORF">Bccel_3849</name>
</gene>
<dbReference type="EC" id="2.3.2.3" evidence="6"/>